<dbReference type="PANTHER" id="PTHR43364">
    <property type="entry name" value="NADH-SPECIFIC METHYLGLYOXAL REDUCTASE-RELATED"/>
    <property type="match status" value="1"/>
</dbReference>
<gene>
    <name evidence="3" type="ORF">G5C33_06140</name>
</gene>
<dbReference type="InterPro" id="IPR050523">
    <property type="entry name" value="AKR_Detox_Biosynth"/>
</dbReference>
<dbReference type="Gene3D" id="3.20.20.100">
    <property type="entry name" value="NADP-dependent oxidoreductase domain"/>
    <property type="match status" value="1"/>
</dbReference>
<dbReference type="FunFam" id="3.20.20.100:FF:000004">
    <property type="entry name" value="Oxidoreductase, aldo/keto reductase"/>
    <property type="match status" value="1"/>
</dbReference>
<dbReference type="PANTHER" id="PTHR43364:SF18">
    <property type="entry name" value="OXIDOREDUCTASE"/>
    <property type="match status" value="1"/>
</dbReference>
<dbReference type="Pfam" id="PF00248">
    <property type="entry name" value="Aldo_ket_red"/>
    <property type="match status" value="1"/>
</dbReference>
<dbReference type="KEGG" id="spzr:G5C33_06140"/>
<organism evidence="3 4">
    <name type="scientific">Stakelama tenebrarum</name>
    <dbReference type="NCBI Taxonomy" id="2711215"/>
    <lineage>
        <taxon>Bacteria</taxon>
        <taxon>Pseudomonadati</taxon>
        <taxon>Pseudomonadota</taxon>
        <taxon>Alphaproteobacteria</taxon>
        <taxon>Sphingomonadales</taxon>
        <taxon>Sphingomonadaceae</taxon>
        <taxon>Stakelama</taxon>
    </lineage>
</organism>
<dbReference type="CDD" id="cd19091">
    <property type="entry name" value="AKR_PsAKR"/>
    <property type="match status" value="1"/>
</dbReference>
<dbReference type="InterPro" id="IPR036812">
    <property type="entry name" value="NAD(P)_OxRdtase_dom_sf"/>
</dbReference>
<keyword evidence="4" id="KW-1185">Reference proteome</keyword>
<dbReference type="SUPFAM" id="SSF51430">
    <property type="entry name" value="NAD(P)-linked oxidoreductase"/>
    <property type="match status" value="1"/>
</dbReference>
<evidence type="ECO:0000259" key="2">
    <source>
        <dbReference type="Pfam" id="PF00248"/>
    </source>
</evidence>
<dbReference type="AlphaFoldDB" id="A0A6G6Y3D3"/>
<dbReference type="GO" id="GO:0016491">
    <property type="term" value="F:oxidoreductase activity"/>
    <property type="evidence" value="ECO:0007669"/>
    <property type="project" value="UniProtKB-KW"/>
</dbReference>
<name>A0A6G6Y3D3_9SPHN</name>
<proteinExistence type="predicted"/>
<dbReference type="RefSeq" id="WP_165326411.1">
    <property type="nucleotide sequence ID" value="NZ_CP049109.1"/>
</dbReference>
<dbReference type="Proteomes" id="UP000501568">
    <property type="component" value="Chromosome"/>
</dbReference>
<evidence type="ECO:0000313" key="3">
    <source>
        <dbReference type="EMBL" id="QIG79410.1"/>
    </source>
</evidence>
<dbReference type="InterPro" id="IPR023210">
    <property type="entry name" value="NADP_OxRdtase_dom"/>
</dbReference>
<sequence>MRYNKLGNTGLIVSELCLGTMTFGGGEGMWRQIGQLQQDDADTLMKTAIDGGINFVDTANVYAEGLSEKILGQSIRNLGIKREELVVATKVLGPMHAGPNGAGASRGHILTQVEKSLERLQLDYIDLYQIHGFDPTTPIEETLAALDTLVQHGKVRYIGLSNWAAWQIAKAATIARHRDYAPIASLQAYYTIAGRDLEREIAPMLQSEGIGLMVWSPLAGGFLSGKYTRQSEGEGRRADGFDFPPVDKERAYDIVEIFQELAQAKGKSVAQLALAWLLYQPVVSSVIVGAKRKDQLADNLGAVDVEFTAAELERLDEASKLTPEYPHWMLERQGTYRASPDSRRVVK</sequence>
<evidence type="ECO:0000313" key="4">
    <source>
        <dbReference type="Proteomes" id="UP000501568"/>
    </source>
</evidence>
<dbReference type="EMBL" id="CP049109">
    <property type="protein sequence ID" value="QIG79410.1"/>
    <property type="molecule type" value="Genomic_DNA"/>
</dbReference>
<feature type="domain" description="NADP-dependent oxidoreductase" evidence="2">
    <location>
        <begin position="15"/>
        <end position="319"/>
    </location>
</feature>
<dbReference type="GO" id="GO:0005829">
    <property type="term" value="C:cytosol"/>
    <property type="evidence" value="ECO:0007669"/>
    <property type="project" value="UniProtKB-ARBA"/>
</dbReference>
<evidence type="ECO:0000256" key="1">
    <source>
        <dbReference type="ARBA" id="ARBA00023002"/>
    </source>
</evidence>
<protein>
    <submittedName>
        <fullName evidence="3">Aldo/keto reductase</fullName>
    </submittedName>
</protein>
<keyword evidence="1" id="KW-0560">Oxidoreductase</keyword>
<reference evidence="3 4" key="1">
    <citation type="submission" date="2020-02" db="EMBL/GenBank/DDBJ databases">
        <authorList>
            <person name="Zheng R.K."/>
            <person name="Sun C.M."/>
        </authorList>
    </citation>
    <scope>NUCLEOTIDE SEQUENCE [LARGE SCALE GENOMIC DNA]</scope>
    <source>
        <strain evidence="4">zrk23</strain>
    </source>
</reference>
<accession>A0A6G6Y3D3</accession>